<dbReference type="Proteomes" id="UP000593567">
    <property type="component" value="Unassembled WGS sequence"/>
</dbReference>
<organism evidence="10 11">
    <name type="scientific">Bugula neritina</name>
    <name type="common">Brown bryozoan</name>
    <name type="synonym">Sertularia neritina</name>
    <dbReference type="NCBI Taxonomy" id="10212"/>
    <lineage>
        <taxon>Eukaryota</taxon>
        <taxon>Metazoa</taxon>
        <taxon>Spiralia</taxon>
        <taxon>Lophotrochozoa</taxon>
        <taxon>Bryozoa</taxon>
        <taxon>Gymnolaemata</taxon>
        <taxon>Cheilostomatida</taxon>
        <taxon>Flustrina</taxon>
        <taxon>Buguloidea</taxon>
        <taxon>Bugulidae</taxon>
        <taxon>Bugula</taxon>
    </lineage>
</organism>
<evidence type="ECO:0000256" key="3">
    <source>
        <dbReference type="ARBA" id="ARBA00022989"/>
    </source>
</evidence>
<proteinExistence type="predicted"/>
<dbReference type="PANTHER" id="PTHR31204:SF1">
    <property type="entry name" value="SIGMA INTRACELLULAR RECEPTOR 2"/>
    <property type="match status" value="1"/>
</dbReference>
<feature type="transmembrane region" description="Helical" evidence="7">
    <location>
        <begin position="53"/>
        <end position="73"/>
    </location>
</feature>
<evidence type="ECO:0000256" key="5">
    <source>
        <dbReference type="PROSITE-ProRule" id="PRU01087"/>
    </source>
</evidence>
<dbReference type="OrthoDB" id="433124at2759"/>
<feature type="compositionally biased region" description="Basic residues" evidence="6">
    <location>
        <begin position="90"/>
        <end position="99"/>
    </location>
</feature>
<dbReference type="EMBL" id="VXIV02002570">
    <property type="protein sequence ID" value="KAF6024490.1"/>
    <property type="molecule type" value="Genomic_DNA"/>
</dbReference>
<reference evidence="10 11" key="2">
    <citation type="submission" date="2020-06" db="EMBL/GenBank/DDBJ databases">
        <title>Draft genome of Bugula neritina, a colonial animal packing powerful symbionts and potential medicines.</title>
        <authorList>
            <person name="Rayko M."/>
        </authorList>
    </citation>
    <scope>NUCLEOTIDE SEQUENCE [LARGE SCALE GENOMIC DNA]</scope>
    <source>
        <strain evidence="10">Kwan_BN1</strain>
    </source>
</reference>
<feature type="transmembrane region" description="Helical" evidence="7">
    <location>
        <begin position="12"/>
        <end position="33"/>
    </location>
</feature>
<feature type="domain" description="EXPERA" evidence="8">
    <location>
        <begin position="1"/>
        <end position="68"/>
    </location>
</feature>
<sequence>MLTGSRKWMRTPLIIYSSHIATTLLPILYSFAVDDFAKMKRVGPETEEERLKLIAVYAPFLVMPLLILLTVACSGSYSQTTQPAPAKSAAPKKKHLKSH</sequence>
<comment type="subcellular location">
    <subcellularLocation>
        <location evidence="1">Membrane</location>
        <topology evidence="1">Multi-pass membrane protein</topology>
    </subcellularLocation>
</comment>
<reference evidence="10 11" key="1">
    <citation type="submission" date="2019-09" db="EMBL/GenBank/DDBJ databases">
        <authorList>
            <person name="Raiko M."/>
            <person name="Komissarov A."/>
            <person name="Rhodes A."/>
            <person name="Kliver S."/>
            <person name="Lim-Fong G."/>
            <person name="Kwan J."/>
            <person name="O'Brien S.J."/>
            <person name="Lopez J.V."/>
        </authorList>
    </citation>
    <scope>NUCLEOTIDE SEQUENCE [LARGE SCALE GENOMIC DNA]</scope>
    <source>
        <strain evidence="10">Kwan_BN1</strain>
    </source>
</reference>
<dbReference type="Pfam" id="PF05241">
    <property type="entry name" value="EBP"/>
    <property type="match status" value="1"/>
</dbReference>
<dbReference type="PROSITE" id="PS51751">
    <property type="entry name" value="EXPERA"/>
    <property type="match status" value="1"/>
</dbReference>
<evidence type="ECO:0000256" key="2">
    <source>
        <dbReference type="ARBA" id="ARBA00022692"/>
    </source>
</evidence>
<dbReference type="InterPro" id="IPR033118">
    <property type="entry name" value="EXPERA"/>
</dbReference>
<evidence type="ECO:0000313" key="9">
    <source>
        <dbReference type="EMBL" id="KAF6024293.1"/>
    </source>
</evidence>
<comment type="caution">
    <text evidence="10">The sequence shown here is derived from an EMBL/GenBank/DDBJ whole genome shotgun (WGS) entry which is preliminary data.</text>
</comment>
<dbReference type="InterPro" id="IPR051987">
    <property type="entry name" value="Sigma-2_receptor-like"/>
</dbReference>
<dbReference type="EMBL" id="VXIV02002594">
    <property type="protein sequence ID" value="KAF6024293.1"/>
    <property type="molecule type" value="Genomic_DNA"/>
</dbReference>
<evidence type="ECO:0000313" key="11">
    <source>
        <dbReference type="Proteomes" id="UP000593567"/>
    </source>
</evidence>
<keyword evidence="11" id="KW-1185">Reference proteome</keyword>
<dbReference type="AlphaFoldDB" id="A0A7J7JE36"/>
<evidence type="ECO:0000259" key="8">
    <source>
        <dbReference type="PROSITE" id="PS51751"/>
    </source>
</evidence>
<keyword evidence="2 5" id="KW-0812">Transmembrane</keyword>
<keyword evidence="3 5" id="KW-1133">Transmembrane helix</keyword>
<evidence type="ECO:0000256" key="7">
    <source>
        <dbReference type="SAM" id="Phobius"/>
    </source>
</evidence>
<dbReference type="PANTHER" id="PTHR31204">
    <property type="entry name" value="SIGMA INTRACELLULAR RECEPTOR 2"/>
    <property type="match status" value="1"/>
</dbReference>
<dbReference type="GO" id="GO:0016020">
    <property type="term" value="C:membrane"/>
    <property type="evidence" value="ECO:0007669"/>
    <property type="project" value="UniProtKB-SubCell"/>
</dbReference>
<evidence type="ECO:0000256" key="6">
    <source>
        <dbReference type="SAM" id="MobiDB-lite"/>
    </source>
</evidence>
<keyword evidence="4 5" id="KW-0472">Membrane</keyword>
<feature type="region of interest" description="Disordered" evidence="6">
    <location>
        <begin position="77"/>
        <end position="99"/>
    </location>
</feature>
<dbReference type="GO" id="GO:0005783">
    <property type="term" value="C:endoplasmic reticulum"/>
    <property type="evidence" value="ECO:0007669"/>
    <property type="project" value="TreeGrafter"/>
</dbReference>
<gene>
    <name evidence="10" type="ORF">EB796_017202</name>
    <name evidence="9" type="ORF">EB796_017386</name>
</gene>
<protein>
    <submittedName>
        <fullName evidence="10">TMEM97</fullName>
    </submittedName>
</protein>
<evidence type="ECO:0000256" key="1">
    <source>
        <dbReference type="ARBA" id="ARBA00004141"/>
    </source>
</evidence>
<evidence type="ECO:0000313" key="10">
    <source>
        <dbReference type="EMBL" id="KAF6024490.1"/>
    </source>
</evidence>
<name>A0A7J7JE36_BUGNE</name>
<evidence type="ECO:0000256" key="4">
    <source>
        <dbReference type="ARBA" id="ARBA00023136"/>
    </source>
</evidence>
<accession>A0A7J7JE36</accession>